<dbReference type="AlphaFoldDB" id="A0A9W7SIH5"/>
<accession>A0A9W7SIH5</accession>
<comment type="caution">
    <text evidence="1">The sequence shown here is derived from an EMBL/GenBank/DDBJ whole genome shotgun (WGS) entry which is preliminary data.</text>
</comment>
<reference evidence="1 2" key="2">
    <citation type="journal article" date="2021" name="Curr. Genet.">
        <title>Genetic response to nitrogen starvation in the aggressive Eucalyptus foliar pathogen Teratosphaeria destructans.</title>
        <authorList>
            <person name="Havenga M."/>
            <person name="Wingfield B.D."/>
            <person name="Wingfield M.J."/>
            <person name="Dreyer L.L."/>
            <person name="Roets F."/>
            <person name="Aylward J."/>
        </authorList>
    </citation>
    <scope>NUCLEOTIDE SEQUENCE [LARGE SCALE GENOMIC DNA]</scope>
    <source>
        <strain evidence="1">CMW44962</strain>
    </source>
</reference>
<proteinExistence type="predicted"/>
<sequence>MAVTIEKLNDDTTFLLAFAPAFAPKAKLHRHFPGAYTLLLDPWLAGSSSLLHPTFQISHHTADCAIRSLADLDPPPDLILISQDKPDHCHRDTLCALPPHTTARILAVPAAAKKIRSWRHFDPDVVEVLRPYHPASHHTVLRIPLPAYTSTSSAGEITIANIATRRDLTALHNALAITYRPPGSLLSAVAPDPAEP</sequence>
<evidence type="ECO:0000313" key="1">
    <source>
        <dbReference type="EMBL" id="KAH9810519.1"/>
    </source>
</evidence>
<name>A0A9W7SIH5_9PEZI</name>
<dbReference type="OrthoDB" id="332863at2759"/>
<feature type="non-terminal residue" evidence="1">
    <location>
        <position position="196"/>
    </location>
</feature>
<dbReference type="PANTHER" id="PTHR36142:SF5">
    <property type="entry name" value="METALLO-BETA-LACTAMASE DOMAIN-CONTAINING PROTEIN"/>
    <property type="match status" value="1"/>
</dbReference>
<dbReference type="EMBL" id="RIBY02002518">
    <property type="protein sequence ID" value="KAH9810519.1"/>
    <property type="molecule type" value="Genomic_DNA"/>
</dbReference>
<protein>
    <submittedName>
        <fullName evidence="1">Beta-lactamase superfamily domain</fullName>
    </submittedName>
</protein>
<gene>
    <name evidence="1" type="ORF">Tdes44962_MAKER10418</name>
</gene>
<organism evidence="1 2">
    <name type="scientific">Teratosphaeria destructans</name>
    <dbReference type="NCBI Taxonomy" id="418781"/>
    <lineage>
        <taxon>Eukaryota</taxon>
        <taxon>Fungi</taxon>
        <taxon>Dikarya</taxon>
        <taxon>Ascomycota</taxon>
        <taxon>Pezizomycotina</taxon>
        <taxon>Dothideomycetes</taxon>
        <taxon>Dothideomycetidae</taxon>
        <taxon>Mycosphaerellales</taxon>
        <taxon>Teratosphaeriaceae</taxon>
        <taxon>Teratosphaeria</taxon>
    </lineage>
</organism>
<reference evidence="1 2" key="1">
    <citation type="journal article" date="2018" name="IMA Fungus">
        <title>IMA Genome-F 10: Nine draft genome sequences of Claviceps purpurea s.lat., including C. arundinis, C. humidiphila, and C. cf. spartinae, pseudomolecules for the pitch canker pathogen Fusarium circinatum, draft genome of Davidsoniella eucalypti, Grosmannia galeiformis, Quambalaria eucalypti, and Teratosphaeria destructans.</title>
        <authorList>
            <person name="Wingfield B.D."/>
            <person name="Liu M."/>
            <person name="Nguyen H.D."/>
            <person name="Lane F.A."/>
            <person name="Morgan S.W."/>
            <person name="De Vos L."/>
            <person name="Wilken P.M."/>
            <person name="Duong T.A."/>
            <person name="Aylward J."/>
            <person name="Coetzee M.P."/>
            <person name="Dadej K."/>
            <person name="De Beer Z.W."/>
            <person name="Findlay W."/>
            <person name="Havenga M."/>
            <person name="Kolarik M."/>
            <person name="Menzies J.G."/>
            <person name="Naidoo K."/>
            <person name="Pochopski O."/>
            <person name="Shoukouhi P."/>
            <person name="Santana Q.C."/>
            <person name="Seifert K.A."/>
            <person name="Soal N."/>
            <person name="Steenkamp E.T."/>
            <person name="Tatham C.T."/>
            <person name="van der Nest M.A."/>
            <person name="Wingfield M.J."/>
        </authorList>
    </citation>
    <scope>NUCLEOTIDE SEQUENCE [LARGE SCALE GENOMIC DNA]</scope>
    <source>
        <strain evidence="1">CMW44962</strain>
    </source>
</reference>
<dbReference type="Proteomes" id="UP001138500">
    <property type="component" value="Unassembled WGS sequence"/>
</dbReference>
<dbReference type="PANTHER" id="PTHR36142">
    <property type="entry name" value="METALLO-HYDROLASE/OXIDOREDUCTASE SUPERFAMILY PROTEIN"/>
    <property type="match status" value="1"/>
</dbReference>
<evidence type="ECO:0000313" key="2">
    <source>
        <dbReference type="Proteomes" id="UP001138500"/>
    </source>
</evidence>
<dbReference type="InterPro" id="IPR036866">
    <property type="entry name" value="RibonucZ/Hydroxyglut_hydro"/>
</dbReference>
<keyword evidence="2" id="KW-1185">Reference proteome</keyword>
<dbReference type="Gene3D" id="3.60.15.10">
    <property type="entry name" value="Ribonuclease Z/Hydroxyacylglutathione hydrolase-like"/>
    <property type="match status" value="1"/>
</dbReference>